<feature type="region of interest" description="Disordered" evidence="1">
    <location>
        <begin position="58"/>
        <end position="92"/>
    </location>
</feature>
<gene>
    <name evidence="2" type="ORF">ILEXP_LOCUS9389</name>
</gene>
<sequence>MRAVSLGNAIGTTGGLGDTLGTAEGDALLSELGVEEAPDEVGWAMCVGVGGCARQARQRTQAQETGPSKRGRVTSEQAQKAVPGRRAKATPT</sequence>
<dbReference type="EMBL" id="CAUOFW020001170">
    <property type="protein sequence ID" value="CAK9141770.1"/>
    <property type="molecule type" value="Genomic_DNA"/>
</dbReference>
<evidence type="ECO:0000256" key="1">
    <source>
        <dbReference type="SAM" id="MobiDB-lite"/>
    </source>
</evidence>
<name>A0ABC8R9X1_9AQUA</name>
<evidence type="ECO:0000313" key="3">
    <source>
        <dbReference type="Proteomes" id="UP001642360"/>
    </source>
</evidence>
<keyword evidence="3" id="KW-1185">Reference proteome</keyword>
<proteinExistence type="predicted"/>
<organism evidence="2 3">
    <name type="scientific">Ilex paraguariensis</name>
    <name type="common">yerba mate</name>
    <dbReference type="NCBI Taxonomy" id="185542"/>
    <lineage>
        <taxon>Eukaryota</taxon>
        <taxon>Viridiplantae</taxon>
        <taxon>Streptophyta</taxon>
        <taxon>Embryophyta</taxon>
        <taxon>Tracheophyta</taxon>
        <taxon>Spermatophyta</taxon>
        <taxon>Magnoliopsida</taxon>
        <taxon>eudicotyledons</taxon>
        <taxon>Gunneridae</taxon>
        <taxon>Pentapetalae</taxon>
        <taxon>asterids</taxon>
        <taxon>campanulids</taxon>
        <taxon>Aquifoliales</taxon>
        <taxon>Aquifoliaceae</taxon>
        <taxon>Ilex</taxon>
    </lineage>
</organism>
<comment type="caution">
    <text evidence="2">The sequence shown here is derived from an EMBL/GenBank/DDBJ whole genome shotgun (WGS) entry which is preliminary data.</text>
</comment>
<protein>
    <submittedName>
        <fullName evidence="2">Uncharacterized protein</fullName>
    </submittedName>
</protein>
<reference evidence="2 3" key="1">
    <citation type="submission" date="2024-02" db="EMBL/GenBank/DDBJ databases">
        <authorList>
            <person name="Vignale AGUSTIN F."/>
            <person name="Sosa J E."/>
            <person name="Modenutti C."/>
        </authorList>
    </citation>
    <scope>NUCLEOTIDE SEQUENCE [LARGE SCALE GENOMIC DNA]</scope>
</reference>
<accession>A0ABC8R9X1</accession>
<evidence type="ECO:0000313" key="2">
    <source>
        <dbReference type="EMBL" id="CAK9141770.1"/>
    </source>
</evidence>
<dbReference type="Proteomes" id="UP001642360">
    <property type="component" value="Unassembled WGS sequence"/>
</dbReference>
<feature type="compositionally biased region" description="Basic residues" evidence="1">
    <location>
        <begin position="83"/>
        <end position="92"/>
    </location>
</feature>
<dbReference type="AlphaFoldDB" id="A0ABC8R9X1"/>